<dbReference type="SUPFAM" id="SSF81665">
    <property type="entry name" value="Calcium ATPase, transmembrane domain M"/>
    <property type="match status" value="1"/>
</dbReference>
<organism evidence="18 19">
    <name type="scientific">Williamwhitmania taraxaci</name>
    <dbReference type="NCBI Taxonomy" id="1640674"/>
    <lineage>
        <taxon>Bacteria</taxon>
        <taxon>Pseudomonadati</taxon>
        <taxon>Bacteroidota</taxon>
        <taxon>Bacteroidia</taxon>
        <taxon>Bacteroidales</taxon>
        <taxon>Williamwhitmaniaceae</taxon>
        <taxon>Williamwhitmania</taxon>
    </lineage>
</organism>
<feature type="transmembrane region" description="Helical" evidence="16">
    <location>
        <begin position="226"/>
        <end position="245"/>
    </location>
</feature>
<dbReference type="OrthoDB" id="9770315at2"/>
<keyword evidence="12" id="KW-0186">Copper</keyword>
<keyword evidence="13" id="KW-0406">Ion transport</keyword>
<dbReference type="InterPro" id="IPR059000">
    <property type="entry name" value="ATPase_P-type_domA"/>
</dbReference>
<dbReference type="InterPro" id="IPR023298">
    <property type="entry name" value="ATPase_P-typ_TM_dom_sf"/>
</dbReference>
<dbReference type="SUPFAM" id="SSF81653">
    <property type="entry name" value="Calcium ATPase, transduction domain A"/>
    <property type="match status" value="1"/>
</dbReference>
<evidence type="ECO:0000256" key="13">
    <source>
        <dbReference type="ARBA" id="ARBA00023065"/>
    </source>
</evidence>
<dbReference type="GO" id="GO:0016887">
    <property type="term" value="F:ATP hydrolysis activity"/>
    <property type="evidence" value="ECO:0007669"/>
    <property type="project" value="InterPro"/>
</dbReference>
<keyword evidence="7 16" id="KW-0547">Nucleotide-binding</keyword>
<evidence type="ECO:0000256" key="9">
    <source>
        <dbReference type="ARBA" id="ARBA00022840"/>
    </source>
</evidence>
<dbReference type="InterPro" id="IPR018303">
    <property type="entry name" value="ATPase_P-typ_P_site"/>
</dbReference>
<comment type="catalytic activity">
    <reaction evidence="15">
        <text>Cu(+)(in) + ATP + H2O = Cu(+)(out) + ADP + phosphate + H(+)</text>
        <dbReference type="Rhea" id="RHEA:25792"/>
        <dbReference type="ChEBI" id="CHEBI:15377"/>
        <dbReference type="ChEBI" id="CHEBI:15378"/>
        <dbReference type="ChEBI" id="CHEBI:30616"/>
        <dbReference type="ChEBI" id="CHEBI:43474"/>
        <dbReference type="ChEBI" id="CHEBI:49552"/>
        <dbReference type="ChEBI" id="CHEBI:456216"/>
        <dbReference type="EC" id="7.2.2.8"/>
    </reaction>
</comment>
<dbReference type="STRING" id="1640674.SAMN05216323_10653"/>
<keyword evidence="6 16" id="KW-0479">Metal-binding</keyword>
<evidence type="ECO:0000313" key="18">
    <source>
        <dbReference type="EMBL" id="SDC94892.1"/>
    </source>
</evidence>
<dbReference type="RefSeq" id="WP_092440115.1">
    <property type="nucleotide sequence ID" value="NZ_FMYP01000065.1"/>
</dbReference>
<evidence type="ECO:0000256" key="3">
    <source>
        <dbReference type="ARBA" id="ARBA00012517"/>
    </source>
</evidence>
<comment type="subcellular location">
    <subcellularLocation>
        <location evidence="16">Cell membrane</location>
    </subcellularLocation>
    <subcellularLocation>
        <location evidence="1">Endomembrane system</location>
        <topology evidence="1">Multi-pass membrane protein</topology>
    </subcellularLocation>
</comment>
<keyword evidence="14 16" id="KW-0472">Membrane</keyword>
<dbReference type="EMBL" id="FMYP01000065">
    <property type="protein sequence ID" value="SDC94892.1"/>
    <property type="molecule type" value="Genomic_DNA"/>
</dbReference>
<proteinExistence type="inferred from homology"/>
<dbReference type="PANTHER" id="PTHR43520:SF8">
    <property type="entry name" value="P-TYPE CU(+) TRANSPORTER"/>
    <property type="match status" value="1"/>
</dbReference>
<keyword evidence="10" id="KW-1278">Translocase</keyword>
<dbReference type="GO" id="GO:0140581">
    <property type="term" value="F:P-type monovalent copper transporter activity"/>
    <property type="evidence" value="ECO:0007669"/>
    <property type="project" value="UniProtKB-EC"/>
</dbReference>
<keyword evidence="4" id="KW-0813">Transport</keyword>
<evidence type="ECO:0000256" key="8">
    <source>
        <dbReference type="ARBA" id="ARBA00022796"/>
    </source>
</evidence>
<dbReference type="InterPro" id="IPR023214">
    <property type="entry name" value="HAD_sf"/>
</dbReference>
<dbReference type="SUPFAM" id="SSF56784">
    <property type="entry name" value="HAD-like"/>
    <property type="match status" value="1"/>
</dbReference>
<dbReference type="Gene3D" id="3.40.50.1000">
    <property type="entry name" value="HAD superfamily/HAD-like"/>
    <property type="match status" value="1"/>
</dbReference>
<dbReference type="NCBIfam" id="TIGR01525">
    <property type="entry name" value="ATPase-IB_hvy"/>
    <property type="match status" value="1"/>
</dbReference>
<feature type="domain" description="HMA" evidence="17">
    <location>
        <begin position="75"/>
        <end position="141"/>
    </location>
</feature>
<gene>
    <name evidence="18" type="ORF">SAMN05216323_10653</name>
</gene>
<keyword evidence="16" id="KW-1003">Cell membrane</keyword>
<evidence type="ECO:0000256" key="14">
    <source>
        <dbReference type="ARBA" id="ARBA00023136"/>
    </source>
</evidence>
<dbReference type="FunFam" id="3.40.50.1000:FF:000144">
    <property type="entry name" value="copper-transporting ATPase 1 isoform X2"/>
    <property type="match status" value="1"/>
</dbReference>
<feature type="transmembrane region" description="Helical" evidence="16">
    <location>
        <begin position="439"/>
        <end position="462"/>
    </location>
</feature>
<dbReference type="InterPro" id="IPR006121">
    <property type="entry name" value="HMA_dom"/>
</dbReference>
<dbReference type="GO" id="GO:0005886">
    <property type="term" value="C:plasma membrane"/>
    <property type="evidence" value="ECO:0007669"/>
    <property type="project" value="UniProtKB-SubCell"/>
</dbReference>
<keyword evidence="5 16" id="KW-0812">Transmembrane</keyword>
<dbReference type="GO" id="GO:0005524">
    <property type="term" value="F:ATP binding"/>
    <property type="evidence" value="ECO:0007669"/>
    <property type="project" value="UniProtKB-UniRule"/>
</dbReference>
<dbReference type="Gene3D" id="2.70.150.10">
    <property type="entry name" value="Calcium-transporting ATPase, cytoplasmic transduction domain A"/>
    <property type="match status" value="1"/>
</dbReference>
<feature type="transmembrane region" description="Helical" evidence="16">
    <location>
        <begin position="411"/>
        <end position="433"/>
    </location>
</feature>
<dbReference type="InterPro" id="IPR008250">
    <property type="entry name" value="ATPase_P-typ_transduc_dom_A_sf"/>
</dbReference>
<evidence type="ECO:0000256" key="7">
    <source>
        <dbReference type="ARBA" id="ARBA00022741"/>
    </source>
</evidence>
<feature type="transmembrane region" description="Helical" evidence="16">
    <location>
        <begin position="782"/>
        <end position="803"/>
    </location>
</feature>
<keyword evidence="11 16" id="KW-1133">Transmembrane helix</keyword>
<dbReference type="GO" id="GO:0012505">
    <property type="term" value="C:endomembrane system"/>
    <property type="evidence" value="ECO:0007669"/>
    <property type="project" value="UniProtKB-SubCell"/>
</dbReference>
<evidence type="ECO:0000256" key="4">
    <source>
        <dbReference type="ARBA" id="ARBA00022448"/>
    </source>
</evidence>
<dbReference type="CDD" id="cd02094">
    <property type="entry name" value="P-type_ATPase_Cu-like"/>
    <property type="match status" value="1"/>
</dbReference>
<evidence type="ECO:0000313" key="19">
    <source>
        <dbReference type="Proteomes" id="UP000199452"/>
    </source>
</evidence>
<keyword evidence="19" id="KW-1185">Reference proteome</keyword>
<dbReference type="SFLD" id="SFLDG00002">
    <property type="entry name" value="C1.7:_P-type_atpase_like"/>
    <property type="match status" value="1"/>
</dbReference>
<feature type="transmembrane region" description="Helical" evidence="16">
    <location>
        <begin position="167"/>
        <end position="185"/>
    </location>
</feature>
<dbReference type="SUPFAM" id="SSF55008">
    <property type="entry name" value="HMA, heavy metal-associated domain"/>
    <property type="match status" value="2"/>
</dbReference>
<feature type="domain" description="HMA" evidence="17">
    <location>
        <begin position="7"/>
        <end position="73"/>
    </location>
</feature>
<evidence type="ECO:0000256" key="15">
    <source>
        <dbReference type="ARBA" id="ARBA00049289"/>
    </source>
</evidence>
<dbReference type="Proteomes" id="UP000199452">
    <property type="component" value="Unassembled WGS sequence"/>
</dbReference>
<dbReference type="Gene3D" id="3.40.1110.10">
    <property type="entry name" value="Calcium-transporting ATPase, cytoplasmic domain N"/>
    <property type="match status" value="1"/>
</dbReference>
<dbReference type="EC" id="7.2.2.8" evidence="3"/>
<keyword evidence="9 16" id="KW-0067">ATP-binding</keyword>
<evidence type="ECO:0000256" key="6">
    <source>
        <dbReference type="ARBA" id="ARBA00022723"/>
    </source>
</evidence>
<dbReference type="FunFam" id="2.70.150.10:FF:000002">
    <property type="entry name" value="Copper-transporting ATPase 1, putative"/>
    <property type="match status" value="1"/>
</dbReference>
<evidence type="ECO:0000256" key="12">
    <source>
        <dbReference type="ARBA" id="ARBA00023008"/>
    </source>
</evidence>
<evidence type="ECO:0000256" key="16">
    <source>
        <dbReference type="RuleBase" id="RU362081"/>
    </source>
</evidence>
<dbReference type="GO" id="GO:0043682">
    <property type="term" value="F:P-type divalent copper transporter activity"/>
    <property type="evidence" value="ECO:0007669"/>
    <property type="project" value="TreeGrafter"/>
</dbReference>
<evidence type="ECO:0000256" key="10">
    <source>
        <dbReference type="ARBA" id="ARBA00022967"/>
    </source>
</evidence>
<evidence type="ECO:0000259" key="17">
    <source>
        <dbReference type="PROSITE" id="PS50846"/>
    </source>
</evidence>
<evidence type="ECO:0000256" key="11">
    <source>
        <dbReference type="ARBA" id="ARBA00022989"/>
    </source>
</evidence>
<dbReference type="AlphaFoldDB" id="A0A1G6QR30"/>
<comment type="similarity">
    <text evidence="2 16">Belongs to the cation transport ATPase (P-type) (TC 3.A.3) family. Type IB subfamily.</text>
</comment>
<dbReference type="InterPro" id="IPR044492">
    <property type="entry name" value="P_typ_ATPase_HD_dom"/>
</dbReference>
<dbReference type="InterPro" id="IPR036412">
    <property type="entry name" value="HAD-like_sf"/>
</dbReference>
<accession>A0A1G6QR30</accession>
<dbReference type="PROSITE" id="PS50846">
    <property type="entry name" value="HMA_2"/>
    <property type="match status" value="2"/>
</dbReference>
<dbReference type="Gene3D" id="3.30.70.100">
    <property type="match status" value="2"/>
</dbReference>
<reference evidence="18 19" key="1">
    <citation type="submission" date="2016-09" db="EMBL/GenBank/DDBJ databases">
        <authorList>
            <person name="Capua I."/>
            <person name="De Benedictis P."/>
            <person name="Joannis T."/>
            <person name="Lombin L.H."/>
            <person name="Cattoli G."/>
        </authorList>
    </citation>
    <scope>NUCLEOTIDE SEQUENCE [LARGE SCALE GENOMIC DNA]</scope>
    <source>
        <strain evidence="18 19">A7P-90m</strain>
    </source>
</reference>
<dbReference type="InterPro" id="IPR023299">
    <property type="entry name" value="ATPase_P-typ_cyto_dom_N"/>
</dbReference>
<evidence type="ECO:0000256" key="5">
    <source>
        <dbReference type="ARBA" id="ARBA00022692"/>
    </source>
</evidence>
<dbReference type="SFLD" id="SFLDF00027">
    <property type="entry name" value="p-type_atpase"/>
    <property type="match status" value="1"/>
</dbReference>
<keyword evidence="8" id="KW-0187">Copper transport</keyword>
<dbReference type="InterPro" id="IPR036163">
    <property type="entry name" value="HMA_dom_sf"/>
</dbReference>
<dbReference type="NCBIfam" id="TIGR01511">
    <property type="entry name" value="ATPase-IB1_Cu"/>
    <property type="match status" value="1"/>
</dbReference>
<dbReference type="Pfam" id="PF00122">
    <property type="entry name" value="E1-E2_ATPase"/>
    <property type="match status" value="1"/>
</dbReference>
<protein>
    <recommendedName>
        <fullName evidence="3">P-type Cu(+) transporter</fullName>
        <ecNumber evidence="3">7.2.2.8</ecNumber>
    </recommendedName>
</protein>
<evidence type="ECO:0000256" key="1">
    <source>
        <dbReference type="ARBA" id="ARBA00004127"/>
    </source>
</evidence>
<dbReference type="GO" id="GO:0055070">
    <property type="term" value="P:copper ion homeostasis"/>
    <property type="evidence" value="ECO:0007669"/>
    <property type="project" value="TreeGrafter"/>
</dbReference>
<dbReference type="Pfam" id="PF00702">
    <property type="entry name" value="Hydrolase"/>
    <property type="match status" value="1"/>
</dbReference>
<dbReference type="GO" id="GO:0005507">
    <property type="term" value="F:copper ion binding"/>
    <property type="evidence" value="ECO:0007669"/>
    <property type="project" value="TreeGrafter"/>
</dbReference>
<feature type="transmembrane region" description="Helical" evidence="16">
    <location>
        <begin position="257"/>
        <end position="276"/>
    </location>
</feature>
<feature type="transmembrane region" description="Helical" evidence="16">
    <location>
        <begin position="191"/>
        <end position="214"/>
    </location>
</feature>
<name>A0A1G6QR30_9BACT</name>
<dbReference type="Pfam" id="PF00403">
    <property type="entry name" value="HMA"/>
    <property type="match status" value="2"/>
</dbReference>
<evidence type="ECO:0000256" key="2">
    <source>
        <dbReference type="ARBA" id="ARBA00006024"/>
    </source>
</evidence>
<dbReference type="PANTHER" id="PTHR43520">
    <property type="entry name" value="ATP7, ISOFORM B"/>
    <property type="match status" value="1"/>
</dbReference>
<dbReference type="SFLD" id="SFLDS00003">
    <property type="entry name" value="Haloacid_Dehalogenase"/>
    <property type="match status" value="1"/>
</dbReference>
<feature type="transmembrane region" description="Helical" evidence="16">
    <location>
        <begin position="754"/>
        <end position="776"/>
    </location>
</feature>
<sequence>MDIQNAKDTILPIVGMHSEQCANTLDQTIADQKGILSHRVEFANNRAILMVDEGKVDLGGIIKTVKSLGYDIPTKKQTFPVVGLSCASCASSAESITISQLGVLSASVNYASASLLVEYLPNVISPMQMKAAVQSAGYDLLIEEEELSEDVQDEMHKNKHNQLKTNTILASVLALPVVAISMLFMEMPYGNWIMMALTLPIVFVFGRSFFINAYKQARHRRANMDTLVAMSTGISFSLSTFNTLFPEFWYSRGIHPHVYFEAAAVVVAFILLGRLLEESAKANTSSAIKKLIGLQPKMVTIINKEGKEEVIPSHQVEVSNIIVVKPGDRIAVDGIVTTGNSFVDESMITGEPIPVEKSKGEMVFAGTINQRGSFRFTAEKVGGTTLLSQIIAMVREAQGSKAPVQKLVDKIAGIFVPIVISISAITFTIWIIWGGDNGLAQALLSAATVLVIACPCALGLATPTAIMVGVGKGAEKGILIKDAESLELAHRVTKLVLDKTGTITEGKPQVTDFISFASDATLKRIILSIEMLSEHPLAEAIVNYLKQDTLEPVVTENFQSITGKGVTAQVAGENYRIGNPNMLSELGIFPDPQAATFIEKAQYAAKTCVIVSRENQIVAAFAIADRIKVSSAEAVAELQAMGIEVFMVTGDNIHTAEAIAREVGITAIKADMKPTDKADYIKGLQNSGAIVAMVGDGINDSLALAQANVSIAMGKGSDIAIDVAKMTIISSDLRLVAESIRLSRKTVRTIKQNLGWAFVYNLIGIPVAAGLLYPIWGFLLNPMIAGAAMALSSVSVVTNSLWLKKN</sequence>
<dbReference type="PRINTS" id="PR00119">
    <property type="entry name" value="CATATPASE"/>
</dbReference>
<dbReference type="PROSITE" id="PS00154">
    <property type="entry name" value="ATPASE_E1_E2"/>
    <property type="match status" value="1"/>
</dbReference>
<dbReference type="NCBIfam" id="TIGR01494">
    <property type="entry name" value="ATPase_P-type"/>
    <property type="match status" value="1"/>
</dbReference>
<dbReference type="InterPro" id="IPR001757">
    <property type="entry name" value="P_typ_ATPase"/>
</dbReference>
<dbReference type="InterPro" id="IPR027256">
    <property type="entry name" value="P-typ_ATPase_IB"/>
</dbReference>
<dbReference type="CDD" id="cd00371">
    <property type="entry name" value="HMA"/>
    <property type="match status" value="2"/>
</dbReference>